<evidence type="ECO:0000313" key="3">
    <source>
        <dbReference type="Proteomes" id="UP001549366"/>
    </source>
</evidence>
<comment type="caution">
    <text evidence="2">The sequence shown here is derived from an EMBL/GenBank/DDBJ whole genome shotgun (WGS) entry which is preliminary data.</text>
</comment>
<organism evidence="2 3">
    <name type="scientific">Endozoicomonas lisbonensis</name>
    <dbReference type="NCBI Taxonomy" id="3120522"/>
    <lineage>
        <taxon>Bacteria</taxon>
        <taxon>Pseudomonadati</taxon>
        <taxon>Pseudomonadota</taxon>
        <taxon>Gammaproteobacteria</taxon>
        <taxon>Oceanospirillales</taxon>
        <taxon>Endozoicomonadaceae</taxon>
        <taxon>Endozoicomonas</taxon>
    </lineage>
</organism>
<dbReference type="RefSeq" id="WP_354010833.1">
    <property type="nucleotide sequence ID" value="NZ_JBEWTA010000001.1"/>
</dbReference>
<feature type="compositionally biased region" description="Polar residues" evidence="1">
    <location>
        <begin position="1"/>
        <end position="10"/>
    </location>
</feature>
<sequence length="522" mass="58286">MDPMSSSAGSPLQGAGFQREKTDVESKGNEALKYLPPSDAQDKPEQKELAFRSTGLSEESTSSGPYKALAQYDAEKIIGVWTQFFKSSQIERIKMQKLVNEAVSEGKLTMEELMQKISEVPIASGIQASKLQLIREKTSKEHLDLLKAQPAPPEKSSGDSSGEVAQDLPDVGKIQLNVPLTGYLKEIDELKGWVEKLKAMGRQHPGYRPLLNKVNEKIGQLTDLGRNIRLDVGPYKTIITEVSTILESAHNTDVFFDLRKNLESGVSIGDLSREFSYDSWIADNVSVFSKKVKKAMLESGLSLQSISIRNHVDPHHRNKGRPMLILNYREGFQTSYLYYPFTEVSPDGSAVMLSRSHTEDDHLFDMGAISERKFFNRHSAYRVFTETAIHPDNFRQSALTLSLYDNNNQLVSRVSTQTGELNVLDFYEETGNHKTKHVAWHSFLRQMVSDFVSYGQGSYYYGPASVAGDVPSHITFRSAGLSRGAPSAFRGGFFDARGATSDPFTPYAELYEKAEEENSDSE</sequence>
<keyword evidence="3" id="KW-1185">Reference proteome</keyword>
<feature type="region of interest" description="Disordered" evidence="1">
    <location>
        <begin position="1"/>
        <end position="64"/>
    </location>
</feature>
<protein>
    <submittedName>
        <fullName evidence="2">Uncharacterized protein</fullName>
    </submittedName>
</protein>
<reference evidence="2 3" key="1">
    <citation type="submission" date="2024-06" db="EMBL/GenBank/DDBJ databases">
        <title>Genomic Encyclopedia of Type Strains, Phase V (KMG-V): Genome sequencing to study the core and pangenomes of soil and plant-associated prokaryotes.</title>
        <authorList>
            <person name="Whitman W."/>
        </authorList>
    </citation>
    <scope>NUCLEOTIDE SEQUENCE [LARGE SCALE GENOMIC DNA]</scope>
    <source>
        <strain evidence="2 3">NE40</strain>
    </source>
</reference>
<evidence type="ECO:0000313" key="2">
    <source>
        <dbReference type="EMBL" id="MET4756495.1"/>
    </source>
</evidence>
<feature type="compositionally biased region" description="Basic and acidic residues" evidence="1">
    <location>
        <begin position="40"/>
        <end position="50"/>
    </location>
</feature>
<gene>
    <name evidence="2" type="ORF">V5J35_001687</name>
</gene>
<proteinExistence type="predicted"/>
<accession>A0ABV2SFG0</accession>
<feature type="compositionally biased region" description="Low complexity" evidence="1">
    <location>
        <begin position="53"/>
        <end position="64"/>
    </location>
</feature>
<dbReference type="Proteomes" id="UP001549366">
    <property type="component" value="Unassembled WGS sequence"/>
</dbReference>
<evidence type="ECO:0000256" key="1">
    <source>
        <dbReference type="SAM" id="MobiDB-lite"/>
    </source>
</evidence>
<feature type="compositionally biased region" description="Basic and acidic residues" evidence="1">
    <location>
        <begin position="18"/>
        <end position="30"/>
    </location>
</feature>
<dbReference type="EMBL" id="JBEWTB010000002">
    <property type="protein sequence ID" value="MET4756495.1"/>
    <property type="molecule type" value="Genomic_DNA"/>
</dbReference>
<name>A0ABV2SFG0_9GAMM</name>